<dbReference type="PROSITE" id="PS51469">
    <property type="entry name" value="SUN"/>
    <property type="match status" value="1"/>
</dbReference>
<protein>
    <recommendedName>
        <fullName evidence="8">SUN domain-containing protein</fullName>
    </recommendedName>
</protein>
<feature type="compositionally biased region" description="Basic residues" evidence="6">
    <location>
        <begin position="509"/>
        <end position="519"/>
    </location>
</feature>
<dbReference type="EMBL" id="ML005745">
    <property type="protein sequence ID" value="RKP17626.1"/>
    <property type="molecule type" value="Genomic_DNA"/>
</dbReference>
<keyword evidence="5" id="KW-0175">Coiled coil</keyword>
<evidence type="ECO:0000256" key="2">
    <source>
        <dbReference type="ARBA" id="ARBA00022692"/>
    </source>
</evidence>
<evidence type="ECO:0000259" key="8">
    <source>
        <dbReference type="PROSITE" id="PS51469"/>
    </source>
</evidence>
<evidence type="ECO:0000313" key="10">
    <source>
        <dbReference type="Proteomes" id="UP000281549"/>
    </source>
</evidence>
<comment type="subcellular location">
    <subcellularLocation>
        <location evidence="1">Endomembrane system</location>
    </subcellularLocation>
</comment>
<keyword evidence="4 7" id="KW-0472">Membrane</keyword>
<reference evidence="10" key="1">
    <citation type="journal article" date="2018" name="Nat. Microbiol.">
        <title>Leveraging single-cell genomics to expand the fungal tree of life.</title>
        <authorList>
            <person name="Ahrendt S.R."/>
            <person name="Quandt C.A."/>
            <person name="Ciobanu D."/>
            <person name="Clum A."/>
            <person name="Salamov A."/>
            <person name="Andreopoulos B."/>
            <person name="Cheng J.F."/>
            <person name="Woyke T."/>
            <person name="Pelin A."/>
            <person name="Henrissat B."/>
            <person name="Reynolds N.K."/>
            <person name="Benny G.L."/>
            <person name="Smith M.E."/>
            <person name="James T.Y."/>
            <person name="Grigoriev I.V."/>
        </authorList>
    </citation>
    <scope>NUCLEOTIDE SEQUENCE [LARGE SCALE GENOMIC DNA]</scope>
    <source>
        <strain evidence="10">CSF55</strain>
    </source>
</reference>
<dbReference type="InterPro" id="IPR045120">
    <property type="entry name" value="Suco/Slp1-like"/>
</dbReference>
<dbReference type="AlphaFoldDB" id="A0A4P9YE42"/>
<keyword evidence="2 7" id="KW-0812">Transmembrane</keyword>
<dbReference type="Gene3D" id="2.60.120.260">
    <property type="entry name" value="Galactose-binding domain-like"/>
    <property type="match status" value="1"/>
</dbReference>
<accession>A0A4P9YE42</accession>
<dbReference type="Proteomes" id="UP000281549">
    <property type="component" value="Unassembled WGS sequence"/>
</dbReference>
<evidence type="ECO:0000256" key="4">
    <source>
        <dbReference type="ARBA" id="ARBA00023136"/>
    </source>
</evidence>
<keyword evidence="3 7" id="KW-1133">Transmembrane helix</keyword>
<dbReference type="GO" id="GO:0034975">
    <property type="term" value="P:protein folding in endoplasmic reticulum"/>
    <property type="evidence" value="ECO:0007669"/>
    <property type="project" value="TreeGrafter"/>
</dbReference>
<evidence type="ECO:0000256" key="1">
    <source>
        <dbReference type="ARBA" id="ARBA00004308"/>
    </source>
</evidence>
<dbReference type="InterPro" id="IPR012919">
    <property type="entry name" value="SUN_dom"/>
</dbReference>
<dbReference type="PANTHER" id="PTHR12953">
    <property type="entry name" value="MEMBRANE PROTEIN CH1 RELATED"/>
    <property type="match status" value="1"/>
</dbReference>
<gene>
    <name evidence="9" type="ORF">ROZALSC1DRAFT_30595</name>
</gene>
<dbReference type="InterPro" id="IPR008979">
    <property type="entry name" value="Galactose-bd-like_sf"/>
</dbReference>
<organism evidence="9 10">
    <name type="scientific">Rozella allomycis (strain CSF55)</name>
    <dbReference type="NCBI Taxonomy" id="988480"/>
    <lineage>
        <taxon>Eukaryota</taxon>
        <taxon>Fungi</taxon>
        <taxon>Fungi incertae sedis</taxon>
        <taxon>Cryptomycota</taxon>
        <taxon>Cryptomycota incertae sedis</taxon>
        <taxon>Rozella</taxon>
    </lineage>
</organism>
<feature type="coiled-coil region" evidence="5">
    <location>
        <begin position="307"/>
        <end position="334"/>
    </location>
</feature>
<dbReference type="Pfam" id="PF07738">
    <property type="entry name" value="Sad1_UNC"/>
    <property type="match status" value="1"/>
</dbReference>
<dbReference type="GO" id="GO:0012505">
    <property type="term" value="C:endomembrane system"/>
    <property type="evidence" value="ECO:0007669"/>
    <property type="project" value="UniProtKB-SubCell"/>
</dbReference>
<feature type="region of interest" description="Disordered" evidence="6">
    <location>
        <begin position="491"/>
        <end position="519"/>
    </location>
</feature>
<evidence type="ECO:0000256" key="3">
    <source>
        <dbReference type="ARBA" id="ARBA00022989"/>
    </source>
</evidence>
<feature type="transmembrane region" description="Helical" evidence="7">
    <location>
        <begin position="343"/>
        <end position="364"/>
    </location>
</feature>
<name>A0A4P9YE42_ROZAC</name>
<sequence>MEWTEKLTIQLKERFNYASTDCAASIISSSKHSKGASAILNNNGDSYMISECQFQNFFIVELCNEIKIDTIVLANLEFFSSTFKKFDVHVNDRYPPTKKHGWQKLGSFIGKNVREKQAFSVAKSPFTKYMKIEMLDYYGTEFYCPISFLKVYGATMIEDYRLSEEDNTNVNPILPHTNYKEIEKVVATRTIHPEKSNPSCYIESKKWIHSECKNETFSPAMPTVTVTLPTSQATLVDNRIDSNGAQDNDNIFKNIIYRLNALEANTTILNFYLNSLKSDIKSNENYLSLKVNRVIESSNERSKSYIHDQLYQMKKEIRKELNDFRKQIHAFRNDINQGNDLQIIIKFQVALIIILLAALAWRIFYRTGTVNAKPDKILGTKGSLRRKESFRYSFDDDPNFEPNYGEKIDLAIRDKNYDMPKTPEAKSKDDLTSVALTDEQFSRLLTALDLDGIENEPASSSVIQLKRTFSVDRGSSNFISPLTQRTMKKLQSMGDQTVPDSDDGWQVVKSKKKKHQKSS</sequence>
<evidence type="ECO:0000313" key="9">
    <source>
        <dbReference type="EMBL" id="RKP17626.1"/>
    </source>
</evidence>
<feature type="domain" description="SUN" evidence="8">
    <location>
        <begin position="1"/>
        <end position="156"/>
    </location>
</feature>
<evidence type="ECO:0000256" key="7">
    <source>
        <dbReference type="SAM" id="Phobius"/>
    </source>
</evidence>
<dbReference type="GO" id="GO:0005737">
    <property type="term" value="C:cytoplasm"/>
    <property type="evidence" value="ECO:0007669"/>
    <property type="project" value="TreeGrafter"/>
</dbReference>
<evidence type="ECO:0000256" key="5">
    <source>
        <dbReference type="SAM" id="Coils"/>
    </source>
</evidence>
<evidence type="ECO:0000256" key="6">
    <source>
        <dbReference type="SAM" id="MobiDB-lite"/>
    </source>
</evidence>
<dbReference type="GO" id="GO:0016020">
    <property type="term" value="C:membrane"/>
    <property type="evidence" value="ECO:0007669"/>
    <property type="project" value="InterPro"/>
</dbReference>
<dbReference type="SUPFAM" id="SSF49785">
    <property type="entry name" value="Galactose-binding domain-like"/>
    <property type="match status" value="1"/>
</dbReference>
<proteinExistence type="predicted"/>
<dbReference type="PANTHER" id="PTHR12953:SF0">
    <property type="entry name" value="SUN DOMAIN-CONTAINING OSSIFICATION FACTOR"/>
    <property type="match status" value="1"/>
</dbReference>